<evidence type="ECO:0000313" key="2">
    <source>
        <dbReference type="EMBL" id="OEG23893.1"/>
    </source>
</evidence>
<keyword evidence="1" id="KW-1133">Transmembrane helix</keyword>
<dbReference type="OrthoDB" id="2185819at2"/>
<keyword evidence="1" id="KW-0472">Membrane</keyword>
<gene>
    <name evidence="2" type="ORF">BCR24_00615</name>
</gene>
<evidence type="ECO:0000313" key="3">
    <source>
        <dbReference type="Proteomes" id="UP000094469"/>
    </source>
</evidence>
<feature type="transmembrane region" description="Helical" evidence="1">
    <location>
        <begin position="90"/>
        <end position="112"/>
    </location>
</feature>
<dbReference type="AlphaFoldDB" id="A0A1E5HG59"/>
<evidence type="ECO:0000256" key="1">
    <source>
        <dbReference type="SAM" id="Phobius"/>
    </source>
</evidence>
<name>A0A1E5HG59_9ENTE</name>
<accession>A0A1E5HG59</accession>
<keyword evidence="3" id="KW-1185">Reference proteome</keyword>
<dbReference type="Proteomes" id="UP000094469">
    <property type="component" value="Unassembled WGS sequence"/>
</dbReference>
<dbReference type="RefSeq" id="WP_069638623.1">
    <property type="nucleotide sequence ID" value="NZ_JAFBEZ010000003.1"/>
</dbReference>
<feature type="transmembrane region" description="Helical" evidence="1">
    <location>
        <begin position="127"/>
        <end position="146"/>
    </location>
</feature>
<dbReference type="STRING" id="1131292.BCR24_00615"/>
<organism evidence="2 3">
    <name type="scientific">Enterococcus ureilyticus</name>
    <dbReference type="NCBI Taxonomy" id="1131292"/>
    <lineage>
        <taxon>Bacteria</taxon>
        <taxon>Bacillati</taxon>
        <taxon>Bacillota</taxon>
        <taxon>Bacilli</taxon>
        <taxon>Lactobacillales</taxon>
        <taxon>Enterococcaceae</taxon>
        <taxon>Enterococcus</taxon>
    </lineage>
</organism>
<feature type="transmembrane region" description="Helical" evidence="1">
    <location>
        <begin position="15"/>
        <end position="36"/>
    </location>
</feature>
<comment type="caution">
    <text evidence="2">The sequence shown here is derived from an EMBL/GenBank/DDBJ whole genome shotgun (WGS) entry which is preliminary data.</text>
</comment>
<reference evidence="3" key="1">
    <citation type="submission" date="2016-09" db="EMBL/GenBank/DDBJ databases">
        <authorList>
            <person name="Gulvik C.A."/>
        </authorList>
    </citation>
    <scope>NUCLEOTIDE SEQUENCE [LARGE SCALE GENOMIC DNA]</scope>
    <source>
        <strain evidence="3">LMG 26676</strain>
    </source>
</reference>
<dbReference type="EMBL" id="MIKC01000001">
    <property type="protein sequence ID" value="OEG23893.1"/>
    <property type="molecule type" value="Genomic_DNA"/>
</dbReference>
<sequence>MTRLLLEPIKMKRLLFGYWLLVPCLYVVYLFTLAAVQQTTVSIIFATIPSLTLTTIIVLLLFFQLFALYKLIDSSDYRASLLGNFLKFSMIQQLFSLNIIGIILCILVYRSLLPTKDELILPKSEQWIVYGVMTFVGCVTVIVLLIRISL</sequence>
<protein>
    <submittedName>
        <fullName evidence="2">Uncharacterized protein</fullName>
    </submittedName>
</protein>
<proteinExistence type="predicted"/>
<feature type="transmembrane region" description="Helical" evidence="1">
    <location>
        <begin position="42"/>
        <end position="69"/>
    </location>
</feature>
<keyword evidence="1" id="KW-0812">Transmembrane</keyword>